<keyword evidence="2" id="KW-1185">Reference proteome</keyword>
<reference evidence="1" key="1">
    <citation type="submission" date="2022-08" db="EMBL/GenBank/DDBJ databases">
        <authorList>
            <consortium name="DOE Joint Genome Institute"/>
            <person name="Min B."/>
            <person name="Sierra-Patev S."/>
            <person name="Naranjo-Ortiz M."/>
            <person name="Looney B."/>
            <person name="Konkel Z."/>
            <person name="Slot J.C."/>
            <person name="Sakamoto Y."/>
            <person name="Steenwyk J.L."/>
            <person name="Rokas A."/>
            <person name="Carro J."/>
            <person name="Camarero S."/>
            <person name="Ferreira P."/>
            <person name="Molpeceres G."/>
            <person name="Ruiz-duenas F.J."/>
            <person name="Serrano A."/>
            <person name="Henrissat B."/>
            <person name="Drula E."/>
            <person name="Hughes K.W."/>
            <person name="Mata J.L."/>
            <person name="Ishikawa N.K."/>
            <person name="Vargas-Isla R."/>
            <person name="Ushijima S."/>
            <person name="Smith C.A."/>
            <person name="Ahrendt S."/>
            <person name="Andreopoulos W."/>
            <person name="He G."/>
            <person name="LaButti K."/>
            <person name="Lipzen A."/>
            <person name="Ng V."/>
            <person name="Riley R."/>
            <person name="Sandor L."/>
            <person name="Barry K."/>
            <person name="Martinez A.T."/>
            <person name="Xiao Y."/>
            <person name="Gibbons J.G."/>
            <person name="Terashima K."/>
            <person name="Hibbett D.S."/>
            <person name="Grigoriev I.V."/>
        </authorList>
    </citation>
    <scope>NUCLEOTIDE SEQUENCE</scope>
    <source>
        <strain evidence="1">ET3784</strain>
    </source>
</reference>
<dbReference type="AlphaFoldDB" id="A0AA38J7Q8"/>
<evidence type="ECO:0000313" key="2">
    <source>
        <dbReference type="Proteomes" id="UP001176059"/>
    </source>
</evidence>
<protein>
    <submittedName>
        <fullName evidence="1">Uncharacterized protein</fullName>
    </submittedName>
</protein>
<reference evidence="1" key="2">
    <citation type="journal article" date="2023" name="Proc. Natl. Acad. Sci. U.S.A.">
        <title>A global phylogenomic analysis of the shiitake genus Lentinula.</title>
        <authorList>
            <person name="Sierra-Patev S."/>
            <person name="Min B."/>
            <person name="Naranjo-Ortiz M."/>
            <person name="Looney B."/>
            <person name="Konkel Z."/>
            <person name="Slot J.C."/>
            <person name="Sakamoto Y."/>
            <person name="Steenwyk J.L."/>
            <person name="Rokas A."/>
            <person name="Carro J."/>
            <person name="Camarero S."/>
            <person name="Ferreira P."/>
            <person name="Molpeceres G."/>
            <person name="Ruiz-Duenas F.J."/>
            <person name="Serrano A."/>
            <person name="Henrissat B."/>
            <person name="Drula E."/>
            <person name="Hughes K.W."/>
            <person name="Mata J.L."/>
            <person name="Ishikawa N.K."/>
            <person name="Vargas-Isla R."/>
            <person name="Ushijima S."/>
            <person name="Smith C.A."/>
            <person name="Donoghue J."/>
            <person name="Ahrendt S."/>
            <person name="Andreopoulos W."/>
            <person name="He G."/>
            <person name="LaButti K."/>
            <person name="Lipzen A."/>
            <person name="Ng V."/>
            <person name="Riley R."/>
            <person name="Sandor L."/>
            <person name="Barry K."/>
            <person name="Martinez A.T."/>
            <person name="Xiao Y."/>
            <person name="Gibbons J.G."/>
            <person name="Terashima K."/>
            <person name="Grigoriev I.V."/>
            <person name="Hibbett D."/>
        </authorList>
    </citation>
    <scope>NUCLEOTIDE SEQUENCE</scope>
    <source>
        <strain evidence="1">ET3784</strain>
    </source>
</reference>
<evidence type="ECO:0000313" key="1">
    <source>
        <dbReference type="EMBL" id="KAJ3713480.1"/>
    </source>
</evidence>
<organism evidence="1 2">
    <name type="scientific">Lentinula guzmanii</name>
    <dbReference type="NCBI Taxonomy" id="2804957"/>
    <lineage>
        <taxon>Eukaryota</taxon>
        <taxon>Fungi</taxon>
        <taxon>Dikarya</taxon>
        <taxon>Basidiomycota</taxon>
        <taxon>Agaricomycotina</taxon>
        <taxon>Agaricomycetes</taxon>
        <taxon>Agaricomycetidae</taxon>
        <taxon>Agaricales</taxon>
        <taxon>Marasmiineae</taxon>
        <taxon>Omphalotaceae</taxon>
        <taxon>Lentinula</taxon>
    </lineage>
</organism>
<comment type="caution">
    <text evidence="1">The sequence shown here is derived from an EMBL/GenBank/DDBJ whole genome shotgun (WGS) entry which is preliminary data.</text>
</comment>
<proteinExistence type="predicted"/>
<gene>
    <name evidence="1" type="ORF">DFJ43DRAFT_1161103</name>
</gene>
<name>A0AA38J7Q8_9AGAR</name>
<dbReference type="EMBL" id="JANVFO010000098">
    <property type="protein sequence ID" value="KAJ3713480.1"/>
    <property type="molecule type" value="Genomic_DNA"/>
</dbReference>
<dbReference type="Proteomes" id="UP001176059">
    <property type="component" value="Unassembled WGS sequence"/>
</dbReference>
<sequence length="184" mass="19891">MSFALPPGLYEIHTLIDDKKKLLSPSSPGEKVTIGTIKDPRSVWQISGDGLITSFSTGCQTQTMNSPSTAGSDVVTDKGLGMRWIVCGVESNGNYTWTGSIMTNDVTGLFWSIESGYKIVLASPNFECIPQFRFVPVSLKTSSNTNVTVRPTIGRGTLEAILTLTILILYKILERLGGKAKLVS</sequence>
<accession>A0AA38J7Q8</accession>